<keyword evidence="3" id="KW-1133">Transmembrane helix</keyword>
<reference evidence="4" key="1">
    <citation type="journal article" date="2020" name="Nature">
        <title>Giant virus diversity and host interactions through global metagenomics.</title>
        <authorList>
            <person name="Schulz F."/>
            <person name="Roux S."/>
            <person name="Paez-Espino D."/>
            <person name="Jungbluth S."/>
            <person name="Walsh D.A."/>
            <person name="Denef V.J."/>
            <person name="McMahon K.D."/>
            <person name="Konstantinidis K.T."/>
            <person name="Eloe-Fadrosh E.A."/>
            <person name="Kyrpides N.C."/>
            <person name="Woyke T."/>
        </authorList>
    </citation>
    <scope>NUCLEOTIDE SEQUENCE</scope>
    <source>
        <strain evidence="4">GVMAG-M-3300023179-114</strain>
    </source>
</reference>
<keyword evidence="3" id="KW-0472">Membrane</keyword>
<accession>A0A6C0E0Q9</accession>
<feature type="region of interest" description="Disordered" evidence="2">
    <location>
        <begin position="468"/>
        <end position="504"/>
    </location>
</feature>
<evidence type="ECO:0000256" key="3">
    <source>
        <dbReference type="SAM" id="Phobius"/>
    </source>
</evidence>
<dbReference type="EMBL" id="MN739720">
    <property type="protein sequence ID" value="QHT22716.1"/>
    <property type="molecule type" value="Genomic_DNA"/>
</dbReference>
<feature type="transmembrane region" description="Helical" evidence="3">
    <location>
        <begin position="173"/>
        <end position="194"/>
    </location>
</feature>
<name>A0A6C0E0Q9_9ZZZZ</name>
<keyword evidence="1" id="KW-0175">Coiled coil</keyword>
<organism evidence="4">
    <name type="scientific">viral metagenome</name>
    <dbReference type="NCBI Taxonomy" id="1070528"/>
    <lineage>
        <taxon>unclassified sequences</taxon>
        <taxon>metagenomes</taxon>
        <taxon>organismal metagenomes</taxon>
    </lineage>
</organism>
<evidence type="ECO:0000256" key="2">
    <source>
        <dbReference type="SAM" id="MobiDB-lite"/>
    </source>
</evidence>
<evidence type="ECO:0000256" key="1">
    <source>
        <dbReference type="SAM" id="Coils"/>
    </source>
</evidence>
<keyword evidence="3" id="KW-0812">Transmembrane</keyword>
<sequence length="620" mass="71981">MANAIGNIIKLTYNSTAVSINPSDYNLENGSDLDDSVDTDEDVAANTSNHMMIPYNHQSQVPDVENNLTTNVSQENTKQTVMYDKTTSMDKVLYKKMNYKEFESIINKNYFENNHKYSNSLDILASYLKGQKIIYMEAKYFSESQLNKLMLPSIFLSTAATILVAVVKDYLWGTILIASINGVIAFLLALVNYLKLDARSEAYKISAHQYDKLQSMVEFKSGSILLFPNDDANANDKKPKNEDILIKTINDVDQKISEIKETNQFIIPLTIRNRYPIIYNINIFSIIKKIEDKKKRAITILKNIKNEIRYLNKIEEANYALDTKQKARLVKLFNLKKDYVKEILVLKSAFSVVDQMFLQEMKNAEIIKQNWFRSILCWKYTLDLKEPGSLNHFISGIMDPFKDKEEEDKKQREERIKKEELAEKLRIKEERKKKKEEKLAKWKQEHENRTILCWPFFYTVPKNVPPKSNDYPEDISQASPLPKDTIPTNQDNALPKKPGSSTNHLVLSENDQSSSYANYYDDYDEFPLYSSSHARIRQDECIYYENDFYSSPSFKYSSPVSHSTSLVTTNPKRPVLPHEILHASSTIIQKYIRRFLAKKKAFLRKNTKKTQNTNIQDINL</sequence>
<evidence type="ECO:0000313" key="4">
    <source>
        <dbReference type="EMBL" id="QHT22716.1"/>
    </source>
</evidence>
<feature type="coiled-coil region" evidence="1">
    <location>
        <begin position="402"/>
        <end position="445"/>
    </location>
</feature>
<feature type="transmembrane region" description="Helical" evidence="3">
    <location>
        <begin position="149"/>
        <end position="167"/>
    </location>
</feature>
<dbReference type="AlphaFoldDB" id="A0A6C0E0Q9"/>
<protein>
    <submittedName>
        <fullName evidence="4">Uncharacterized protein</fullName>
    </submittedName>
</protein>
<proteinExistence type="predicted"/>